<organism evidence="1 2">
    <name type="scientific">Ameca splendens</name>
    <dbReference type="NCBI Taxonomy" id="208324"/>
    <lineage>
        <taxon>Eukaryota</taxon>
        <taxon>Metazoa</taxon>
        <taxon>Chordata</taxon>
        <taxon>Craniata</taxon>
        <taxon>Vertebrata</taxon>
        <taxon>Euteleostomi</taxon>
        <taxon>Actinopterygii</taxon>
        <taxon>Neopterygii</taxon>
        <taxon>Teleostei</taxon>
        <taxon>Neoteleostei</taxon>
        <taxon>Acanthomorphata</taxon>
        <taxon>Ovalentaria</taxon>
        <taxon>Atherinomorphae</taxon>
        <taxon>Cyprinodontiformes</taxon>
        <taxon>Goodeidae</taxon>
        <taxon>Ameca</taxon>
    </lineage>
</organism>
<dbReference type="Proteomes" id="UP001469553">
    <property type="component" value="Unassembled WGS sequence"/>
</dbReference>
<reference evidence="1 2" key="1">
    <citation type="submission" date="2021-06" db="EMBL/GenBank/DDBJ databases">
        <authorList>
            <person name="Palmer J.M."/>
        </authorList>
    </citation>
    <scope>NUCLEOTIDE SEQUENCE [LARGE SCALE GENOMIC DNA]</scope>
    <source>
        <strain evidence="1 2">AS_MEX2019</strain>
        <tissue evidence="1">Muscle</tissue>
    </source>
</reference>
<gene>
    <name evidence="1" type="ORF">AMECASPLE_002487</name>
</gene>
<accession>A0ABV0ZWF6</accession>
<protein>
    <recommendedName>
        <fullName evidence="3">Secreted protein</fullName>
    </recommendedName>
</protein>
<sequence>MKTYMHATLFRYSSLHLCATIGLADKNPKRYIEGFNNNMSNGKGWFALLGMEGSPCLKTDRCGHCSNMQMLHRSVVVKRELSCRFTGRSAFLPLPVVMNFG</sequence>
<keyword evidence="2" id="KW-1185">Reference proteome</keyword>
<dbReference type="EMBL" id="JAHRIP010075326">
    <property type="protein sequence ID" value="MEQ2309826.1"/>
    <property type="molecule type" value="Genomic_DNA"/>
</dbReference>
<evidence type="ECO:0000313" key="2">
    <source>
        <dbReference type="Proteomes" id="UP001469553"/>
    </source>
</evidence>
<evidence type="ECO:0000313" key="1">
    <source>
        <dbReference type="EMBL" id="MEQ2309826.1"/>
    </source>
</evidence>
<comment type="caution">
    <text evidence="1">The sequence shown here is derived from an EMBL/GenBank/DDBJ whole genome shotgun (WGS) entry which is preliminary data.</text>
</comment>
<proteinExistence type="predicted"/>
<evidence type="ECO:0008006" key="3">
    <source>
        <dbReference type="Google" id="ProtNLM"/>
    </source>
</evidence>
<name>A0ABV0ZWF6_9TELE</name>